<feature type="region of interest" description="Disordered" evidence="4">
    <location>
        <begin position="202"/>
        <end position="254"/>
    </location>
</feature>
<dbReference type="Pfam" id="PF12796">
    <property type="entry name" value="Ank_2"/>
    <property type="match status" value="3"/>
</dbReference>
<evidence type="ECO:0000256" key="2">
    <source>
        <dbReference type="ARBA" id="ARBA00023043"/>
    </source>
</evidence>
<dbReference type="SUPFAM" id="SSF52540">
    <property type="entry name" value="P-loop containing nucleoside triphosphate hydrolases"/>
    <property type="match status" value="1"/>
</dbReference>
<feature type="compositionally biased region" description="Basic and acidic residues" evidence="4">
    <location>
        <begin position="389"/>
        <end position="419"/>
    </location>
</feature>
<evidence type="ECO:0000256" key="4">
    <source>
        <dbReference type="SAM" id="MobiDB-lite"/>
    </source>
</evidence>
<organism evidence="6 7">
    <name type="scientific">Drechslerella dactyloides</name>
    <name type="common">Nematode-trapping fungus</name>
    <name type="synonym">Arthrobotrys dactyloides</name>
    <dbReference type="NCBI Taxonomy" id="74499"/>
    <lineage>
        <taxon>Eukaryota</taxon>
        <taxon>Fungi</taxon>
        <taxon>Dikarya</taxon>
        <taxon>Ascomycota</taxon>
        <taxon>Pezizomycotina</taxon>
        <taxon>Orbiliomycetes</taxon>
        <taxon>Orbiliales</taxon>
        <taxon>Orbiliaceae</taxon>
        <taxon>Drechslerella</taxon>
    </lineage>
</organism>
<sequence>MASSQTSVSDLTKACISKFERCLETKDAAQRGTLENRMADLNLWADGVGAVAKHAASLDWRFRSRPEDLHLVKAMLSMLARFLDEFASQAQSGDAVSNVLHGIDAAIENLALIGVAIRRTGKASRIQKADQMFDREMHHELRQHLECIVLLRPSADGHKALDISELSAIQKRLIDANLRRRNRFLRAHQHYLHLVDQQPDLAPLTEEPTPEPVPVAKVQMNPLPEPSPQLSPPARRLERRQGQDATGFSTASTAEGALQYKQTSSLNKEVAKTQITSLAADADYPRPPASASHLDETKSAALLLEWLEETELEPEASPKLQLADLEKGDPFEPEPESEIPTDWFNYNDDYFADNPADGSARPETDDEESRHLSSLPSGTGNSQTSVRSAKTDIEGSEDHSTPKSDQKQHPQETSSDRESIAAISNWLSPIDYSSDLSDNARLRTPGTGQWLLDSVEFKTWLDQSGQTLYCRGIIGAGKTVLASFVMEHLSKVSSLYQDSTAGIAYISFDPINGPQTPTQHLANLLKQLALGRSFIPENLQMLFYQHTTRNTSPSFTELMAHLRIVTAEHSRDFIVIDAIDQGDSEQHELLSGLCELQQRTEINLLVMSRNAPGRLFQRAATLDVNAKDEDVRKHIRDYVYELSRKPDALRNSILFIREDLRIDIEETISEAAQGMFFLATRYLKLVNEQRSTAAAGKFLRHIRARNPALESYALIYDNVSRIIRSNELSTKSRIATKALSWTIRARGALTFEALQHATSIEIGDDAINREKILNTEYIVAACQGLLAPLQRGNKSFVQWSHWTAQKYAEETMRDWTPMYTHDDADIATTCVTYLSLEDFDSGFSRTDESFEERLRRYPLYQYAAKHWGYHARIASTSIDSERFAGFLLDDAKIEAATQSMFAYGDAPDYSQRFPKRWTGFHLAAYFGLTYIIHFLLKKGLSSEKDLADSYRQTPLFLAAANGHEHVIRVLIGNDGGYRRKVDARGVAIEPEDKNGLTPTSVAAAKGYPAIVELLLAEGVDPNIKNGQGFTPLWLAAVNGHKAVVELLMKSAANLELTDRNDQTPLSVAAERGYKDIVKLLVDAGADVNSMDRNHSTPILLATAYGHRAVVEMLIIAGADMESRDENLQAPISVAAEKGYKEIVELLLDSGVDVNTQYADTMTPMALAASNGHGAVVELLIARGGDVNLVMMDLTTRRQVVRAIMI</sequence>
<evidence type="ECO:0000313" key="6">
    <source>
        <dbReference type="EMBL" id="KAJ6260675.1"/>
    </source>
</evidence>
<dbReference type="PANTHER" id="PTHR24198:SF165">
    <property type="entry name" value="ANKYRIN REPEAT-CONTAINING PROTEIN-RELATED"/>
    <property type="match status" value="1"/>
</dbReference>
<feature type="repeat" description="ANK" evidence="3">
    <location>
        <begin position="1159"/>
        <end position="1191"/>
    </location>
</feature>
<feature type="domain" description="Nephrocystin 3-like N-terminal" evidence="5">
    <location>
        <begin position="446"/>
        <end position="609"/>
    </location>
</feature>
<accession>A0AAD6IXR9</accession>
<dbReference type="Proteomes" id="UP001221413">
    <property type="component" value="Unassembled WGS sequence"/>
</dbReference>
<dbReference type="PROSITE" id="PS50297">
    <property type="entry name" value="ANK_REP_REGION"/>
    <property type="match status" value="6"/>
</dbReference>
<reference evidence="6" key="1">
    <citation type="submission" date="2023-01" db="EMBL/GenBank/DDBJ databases">
        <title>The chitinases involved in constricting ring structure development in the nematode-trapping fungus Drechslerella dactyloides.</title>
        <authorList>
            <person name="Wang R."/>
            <person name="Zhang L."/>
            <person name="Tang P."/>
            <person name="Li S."/>
            <person name="Liang L."/>
        </authorList>
    </citation>
    <scope>NUCLEOTIDE SEQUENCE</scope>
    <source>
        <strain evidence="6">YMF1.00031</strain>
    </source>
</reference>
<feature type="repeat" description="ANK" evidence="3">
    <location>
        <begin position="1027"/>
        <end position="1059"/>
    </location>
</feature>
<feature type="region of interest" description="Disordered" evidence="4">
    <location>
        <begin position="326"/>
        <end position="419"/>
    </location>
</feature>
<evidence type="ECO:0000313" key="7">
    <source>
        <dbReference type="Proteomes" id="UP001221413"/>
    </source>
</evidence>
<feature type="repeat" description="ANK" evidence="3">
    <location>
        <begin position="1060"/>
        <end position="1092"/>
    </location>
</feature>
<protein>
    <recommendedName>
        <fullName evidence="5">Nephrocystin 3-like N-terminal domain-containing protein</fullName>
    </recommendedName>
</protein>
<proteinExistence type="predicted"/>
<dbReference type="EMBL" id="JAQGDS010000005">
    <property type="protein sequence ID" value="KAJ6260675.1"/>
    <property type="molecule type" value="Genomic_DNA"/>
</dbReference>
<dbReference type="PROSITE" id="PS50088">
    <property type="entry name" value="ANK_REPEAT"/>
    <property type="match status" value="6"/>
</dbReference>
<feature type="compositionally biased region" description="Polar residues" evidence="4">
    <location>
        <begin position="243"/>
        <end position="253"/>
    </location>
</feature>
<evidence type="ECO:0000259" key="5">
    <source>
        <dbReference type="Pfam" id="PF24883"/>
    </source>
</evidence>
<name>A0AAD6IXR9_DREDA</name>
<dbReference type="SUPFAM" id="SSF48403">
    <property type="entry name" value="Ankyrin repeat"/>
    <property type="match status" value="1"/>
</dbReference>
<feature type="repeat" description="ANK" evidence="3">
    <location>
        <begin position="1126"/>
        <end position="1158"/>
    </location>
</feature>
<feature type="compositionally biased region" description="Polar residues" evidence="4">
    <location>
        <begin position="372"/>
        <end position="388"/>
    </location>
</feature>
<dbReference type="Pfam" id="PF24883">
    <property type="entry name" value="NPHP3_N"/>
    <property type="match status" value="1"/>
</dbReference>
<dbReference type="SMART" id="SM00248">
    <property type="entry name" value="ANK"/>
    <property type="match status" value="8"/>
</dbReference>
<dbReference type="Gene3D" id="3.40.50.300">
    <property type="entry name" value="P-loop containing nucleotide triphosphate hydrolases"/>
    <property type="match status" value="1"/>
</dbReference>
<keyword evidence="7" id="KW-1185">Reference proteome</keyword>
<dbReference type="PRINTS" id="PR01415">
    <property type="entry name" value="ANKYRIN"/>
</dbReference>
<comment type="caution">
    <text evidence="6">The sequence shown here is derived from an EMBL/GenBank/DDBJ whole genome shotgun (WGS) entry which is preliminary data.</text>
</comment>
<dbReference type="InterPro" id="IPR036770">
    <property type="entry name" value="Ankyrin_rpt-contain_sf"/>
</dbReference>
<feature type="repeat" description="ANK" evidence="3">
    <location>
        <begin position="994"/>
        <end position="1026"/>
    </location>
</feature>
<dbReference type="Gene3D" id="1.25.40.20">
    <property type="entry name" value="Ankyrin repeat-containing domain"/>
    <property type="match status" value="1"/>
</dbReference>
<evidence type="ECO:0000256" key="1">
    <source>
        <dbReference type="ARBA" id="ARBA00022737"/>
    </source>
</evidence>
<feature type="compositionally biased region" description="Basic and acidic residues" evidence="4">
    <location>
        <begin position="360"/>
        <end position="371"/>
    </location>
</feature>
<dbReference type="AlphaFoldDB" id="A0AAD6IXR9"/>
<feature type="repeat" description="ANK" evidence="3">
    <location>
        <begin position="1093"/>
        <end position="1125"/>
    </location>
</feature>
<gene>
    <name evidence="6" type="ORF">Dda_4902</name>
</gene>
<dbReference type="InterPro" id="IPR002110">
    <property type="entry name" value="Ankyrin_rpt"/>
</dbReference>
<dbReference type="InterPro" id="IPR056884">
    <property type="entry name" value="NPHP3-like_N"/>
</dbReference>
<keyword evidence="2 3" id="KW-0040">ANK repeat</keyword>
<evidence type="ECO:0000256" key="3">
    <source>
        <dbReference type="PROSITE-ProRule" id="PRU00023"/>
    </source>
</evidence>
<dbReference type="PANTHER" id="PTHR24198">
    <property type="entry name" value="ANKYRIN REPEAT AND PROTEIN KINASE DOMAIN-CONTAINING PROTEIN"/>
    <property type="match status" value="1"/>
</dbReference>
<keyword evidence="1" id="KW-0677">Repeat</keyword>
<dbReference type="InterPro" id="IPR027417">
    <property type="entry name" value="P-loop_NTPase"/>
</dbReference>